<feature type="domain" description="NmrA-like" evidence="3">
    <location>
        <begin position="6"/>
        <end position="298"/>
    </location>
</feature>
<dbReference type="Proteomes" id="UP000641853">
    <property type="component" value="Unassembled WGS sequence"/>
</dbReference>
<dbReference type="SUPFAM" id="SSF51735">
    <property type="entry name" value="NAD(P)-binding Rossmann-fold domains"/>
    <property type="match status" value="1"/>
</dbReference>
<protein>
    <recommendedName>
        <fullName evidence="3">NmrA-like domain-containing protein</fullName>
    </recommendedName>
</protein>
<comment type="similarity">
    <text evidence="1">Belongs to the NmrA-type oxidoreductase family.</text>
</comment>
<evidence type="ECO:0000313" key="6">
    <source>
        <dbReference type="Proteomes" id="UP000641853"/>
    </source>
</evidence>
<keyword evidence="6" id="KW-1185">Reference proteome</keyword>
<comment type="caution">
    <text evidence="4">The sequence shown here is derived from an EMBL/GenBank/DDBJ whole genome shotgun (WGS) entry which is preliminary data.</text>
</comment>
<keyword evidence="2" id="KW-0521">NADP</keyword>
<dbReference type="EMBL" id="JACBAE010001160">
    <property type="protein sequence ID" value="KAF7171943.1"/>
    <property type="molecule type" value="Genomic_DNA"/>
</dbReference>
<proteinExistence type="inferred from homology"/>
<dbReference type="Gene3D" id="3.40.50.720">
    <property type="entry name" value="NAD(P)-binding Rossmann-like Domain"/>
    <property type="match status" value="1"/>
</dbReference>
<evidence type="ECO:0000313" key="7">
    <source>
        <dbReference type="Proteomes" id="UP000654922"/>
    </source>
</evidence>
<dbReference type="OrthoDB" id="300709at2759"/>
<organism evidence="4 7">
    <name type="scientific">Aspergillus felis</name>
    <dbReference type="NCBI Taxonomy" id="1287682"/>
    <lineage>
        <taxon>Eukaryota</taxon>
        <taxon>Fungi</taxon>
        <taxon>Dikarya</taxon>
        <taxon>Ascomycota</taxon>
        <taxon>Pezizomycotina</taxon>
        <taxon>Eurotiomycetes</taxon>
        <taxon>Eurotiomycetidae</taxon>
        <taxon>Eurotiales</taxon>
        <taxon>Aspergillaceae</taxon>
        <taxon>Aspergillus</taxon>
        <taxon>Aspergillus subgen. Fumigati</taxon>
    </lineage>
</organism>
<dbReference type="InterPro" id="IPR036291">
    <property type="entry name" value="NAD(P)-bd_dom_sf"/>
</dbReference>
<gene>
    <name evidence="4" type="ORF">CNMCM5623_004218</name>
    <name evidence="5" type="ORF">CNMCM7691_002500</name>
</gene>
<dbReference type="InterPro" id="IPR051164">
    <property type="entry name" value="NmrA-like_oxidored"/>
</dbReference>
<dbReference type="PANTHER" id="PTHR42748">
    <property type="entry name" value="NITROGEN METABOLITE REPRESSION PROTEIN NMRA FAMILY MEMBER"/>
    <property type="match status" value="1"/>
</dbReference>
<dbReference type="EMBL" id="JACBAG010001912">
    <property type="protein sequence ID" value="KAF7176371.1"/>
    <property type="molecule type" value="Genomic_DNA"/>
</dbReference>
<dbReference type="AlphaFoldDB" id="A0A8H6UYI2"/>
<evidence type="ECO:0000256" key="2">
    <source>
        <dbReference type="ARBA" id="ARBA00022857"/>
    </source>
</evidence>
<dbReference type="InterPro" id="IPR008030">
    <property type="entry name" value="NmrA-like"/>
</dbReference>
<dbReference type="Gene3D" id="3.90.25.10">
    <property type="entry name" value="UDP-galactose 4-epimerase, domain 1"/>
    <property type="match status" value="1"/>
</dbReference>
<dbReference type="Proteomes" id="UP000654922">
    <property type="component" value="Unassembled WGS sequence"/>
</dbReference>
<evidence type="ECO:0000259" key="3">
    <source>
        <dbReference type="Pfam" id="PF05368"/>
    </source>
</evidence>
<sequence>MDFDRKVFVVFGATGIQGGSVAKAILDDSIAAKQFRLRAISRDPAKPAATALAQRGAEVIKADMEDKESLRMAMKDAHAVYVLTDFWNTMDHLAETRQGKNVADIAKEMGVKHLIWSSLPNISQITDGKLTAAVHFDGKARVDEYIRSLAIPHTIVRLGVYNSFLLESLVPVSSDPPSYKLVFPEPVHLKAAMPLFDPSADLGKFVKAILLRPDRSLNRQFNIAERYYTLEEIINSMKSLGLNVDFQAIDQKTFKSNIAARGWPDFLQEDLVQVFQYATEYGYFQGEKIEQAHELLSEPLTSLEKSLSGSADFAKLIK</sequence>
<accession>A0A8H6UYI2</accession>
<evidence type="ECO:0000313" key="4">
    <source>
        <dbReference type="EMBL" id="KAF7171943.1"/>
    </source>
</evidence>
<dbReference type="GO" id="GO:0005634">
    <property type="term" value="C:nucleus"/>
    <property type="evidence" value="ECO:0007669"/>
    <property type="project" value="TreeGrafter"/>
</dbReference>
<dbReference type="CDD" id="cd05251">
    <property type="entry name" value="NmrA_like_SDR_a"/>
    <property type="match status" value="1"/>
</dbReference>
<dbReference type="Pfam" id="PF05368">
    <property type="entry name" value="NmrA"/>
    <property type="match status" value="1"/>
</dbReference>
<name>A0A8H6UYI2_9EURO</name>
<reference evidence="4" key="1">
    <citation type="submission" date="2020-06" db="EMBL/GenBank/DDBJ databases">
        <title>Draft genome sequences of strains closely related to Aspergillus parafelis and Aspergillus hiratsukae.</title>
        <authorList>
            <person name="Dos Santos R.A.C."/>
            <person name="Rivero-Menendez O."/>
            <person name="Steenwyk J.L."/>
            <person name="Mead M.E."/>
            <person name="Goldman G.H."/>
            <person name="Alastruey-Izquierdo A."/>
            <person name="Rokas A."/>
        </authorList>
    </citation>
    <scope>NUCLEOTIDE SEQUENCE</scope>
    <source>
        <strain evidence="4">CNM-CM5623</strain>
        <strain evidence="5">CNM-CM7691</strain>
    </source>
</reference>
<evidence type="ECO:0000256" key="1">
    <source>
        <dbReference type="ARBA" id="ARBA00006328"/>
    </source>
</evidence>
<dbReference type="PANTHER" id="PTHR42748:SF31">
    <property type="entry name" value="NMRA-LIKE DOMAIN-CONTAINING PROTEIN-RELATED"/>
    <property type="match status" value="1"/>
</dbReference>
<evidence type="ECO:0000313" key="5">
    <source>
        <dbReference type="EMBL" id="KAF7176371.1"/>
    </source>
</evidence>